<evidence type="ECO:0000256" key="7">
    <source>
        <dbReference type="ARBA" id="ARBA00023211"/>
    </source>
</evidence>
<evidence type="ECO:0000256" key="11">
    <source>
        <dbReference type="PIRSR" id="PIRSR018427-1"/>
    </source>
</evidence>
<keyword evidence="6" id="KW-0460">Magnesium</keyword>
<dbReference type="Gene3D" id="3.90.79.10">
    <property type="entry name" value="Nucleoside Triphosphate Pyrophosphohydrolase"/>
    <property type="match status" value="1"/>
</dbReference>
<keyword evidence="14" id="KW-1185">Reference proteome</keyword>
<dbReference type="GO" id="GO:0046872">
    <property type="term" value="F:metal ion binding"/>
    <property type="evidence" value="ECO:0007669"/>
    <property type="project" value="UniProtKB-KW"/>
</dbReference>
<dbReference type="Proteomes" id="UP000184368">
    <property type="component" value="Unassembled WGS sequence"/>
</dbReference>
<dbReference type="HAMAP" id="MF_00202">
    <property type="entry name" value="Idi"/>
    <property type="match status" value="1"/>
</dbReference>
<keyword evidence="9 13" id="KW-0413">Isomerase</keyword>
<dbReference type="InterPro" id="IPR011876">
    <property type="entry name" value="IsopentenylPP_isomerase_typ1"/>
</dbReference>
<evidence type="ECO:0000256" key="2">
    <source>
        <dbReference type="ARBA" id="ARBA00007579"/>
    </source>
</evidence>
<evidence type="ECO:0000256" key="3">
    <source>
        <dbReference type="ARBA" id="ARBA00012057"/>
    </source>
</evidence>
<organism evidence="13 14">
    <name type="scientific">Cnuella takakiae</name>
    <dbReference type="NCBI Taxonomy" id="1302690"/>
    <lineage>
        <taxon>Bacteria</taxon>
        <taxon>Pseudomonadati</taxon>
        <taxon>Bacteroidota</taxon>
        <taxon>Chitinophagia</taxon>
        <taxon>Chitinophagales</taxon>
        <taxon>Chitinophagaceae</taxon>
        <taxon>Cnuella</taxon>
    </lineage>
</organism>
<evidence type="ECO:0000313" key="14">
    <source>
        <dbReference type="Proteomes" id="UP000184368"/>
    </source>
</evidence>
<dbReference type="PIRSF" id="PIRSF018427">
    <property type="entry name" value="Isopntndiph_ism"/>
    <property type="match status" value="1"/>
</dbReference>
<reference evidence="13 14" key="1">
    <citation type="submission" date="2016-11" db="EMBL/GenBank/DDBJ databases">
        <authorList>
            <person name="Jaros S."/>
            <person name="Januszkiewicz K."/>
            <person name="Wedrychowicz H."/>
        </authorList>
    </citation>
    <scope>NUCLEOTIDE SEQUENCE [LARGE SCALE GENOMIC DNA]</scope>
    <source>
        <strain evidence="13 14">DSM 26897</strain>
    </source>
</reference>
<keyword evidence="8" id="KW-0414">Isoprene biosynthesis</keyword>
<feature type="active site" evidence="11">
    <location>
        <position position="112"/>
    </location>
</feature>
<dbReference type="GO" id="GO:0004452">
    <property type="term" value="F:isopentenyl-diphosphate delta-isomerase activity"/>
    <property type="evidence" value="ECO:0007669"/>
    <property type="project" value="UniProtKB-UniRule"/>
</dbReference>
<comment type="pathway">
    <text evidence="1">Isoprenoid biosynthesis; dimethylallyl diphosphate biosynthesis; dimethylallyl diphosphate from isopentenyl diphosphate: step 1/1.</text>
</comment>
<dbReference type="InterPro" id="IPR000086">
    <property type="entry name" value="NUDIX_hydrolase_dom"/>
</dbReference>
<dbReference type="PANTHER" id="PTHR10885">
    <property type="entry name" value="ISOPENTENYL-DIPHOSPHATE DELTA-ISOMERASE"/>
    <property type="match status" value="1"/>
</dbReference>
<dbReference type="NCBIfam" id="NF002995">
    <property type="entry name" value="PRK03759.1"/>
    <property type="match status" value="1"/>
</dbReference>
<evidence type="ECO:0000256" key="6">
    <source>
        <dbReference type="ARBA" id="ARBA00022842"/>
    </source>
</evidence>
<dbReference type="NCBIfam" id="TIGR02150">
    <property type="entry name" value="IPP_isom_1"/>
    <property type="match status" value="1"/>
</dbReference>
<sequence>MEQPIVLVNEQDEPIGTGEKMDVHRKGLLHRAFSVFLFDAKGRMLLQQRALTKYHGGGLWTNACCSHPYPGELPEHAAVRRTAEELGITPVVNKLFHFIYKAEVENGLVEHELDHVFTGQYEGALRPDTAEVADYCYMEMAAIAEALAQSPERFTAWFRLIFPRMEQWWMQQYGALQRA</sequence>
<keyword evidence="7" id="KW-0464">Manganese</keyword>
<dbReference type="UniPathway" id="UPA00059">
    <property type="reaction ID" value="UER00104"/>
</dbReference>
<feature type="domain" description="Nudix hydrolase" evidence="12">
    <location>
        <begin position="28"/>
        <end position="160"/>
    </location>
</feature>
<accession>A0A1M5DST9</accession>
<dbReference type="RefSeq" id="WP_073044586.1">
    <property type="nucleotide sequence ID" value="NZ_FQUO01000011.1"/>
</dbReference>
<dbReference type="Pfam" id="PF00293">
    <property type="entry name" value="NUDIX"/>
    <property type="match status" value="1"/>
</dbReference>
<evidence type="ECO:0000259" key="12">
    <source>
        <dbReference type="PROSITE" id="PS51462"/>
    </source>
</evidence>
<dbReference type="STRING" id="1302690.BUE76_19850"/>
<evidence type="ECO:0000256" key="10">
    <source>
        <dbReference type="NCBIfam" id="TIGR02150"/>
    </source>
</evidence>
<keyword evidence="5" id="KW-0479">Metal-binding</keyword>
<evidence type="ECO:0000256" key="4">
    <source>
        <dbReference type="ARBA" id="ARBA00022490"/>
    </source>
</evidence>
<evidence type="ECO:0000256" key="9">
    <source>
        <dbReference type="ARBA" id="ARBA00023235"/>
    </source>
</evidence>
<protein>
    <recommendedName>
        <fullName evidence="3 10">Isopentenyl-diphosphate delta-isomerase</fullName>
        <ecNumber evidence="3 10">5.3.3.2</ecNumber>
    </recommendedName>
</protein>
<dbReference type="GO" id="GO:0009240">
    <property type="term" value="P:isopentenyl diphosphate biosynthetic process"/>
    <property type="evidence" value="ECO:0007669"/>
    <property type="project" value="TreeGrafter"/>
</dbReference>
<dbReference type="SUPFAM" id="SSF55811">
    <property type="entry name" value="Nudix"/>
    <property type="match status" value="1"/>
</dbReference>
<dbReference type="InterPro" id="IPR056375">
    <property type="entry name" value="Idi_bact"/>
</dbReference>
<dbReference type="PROSITE" id="PS51462">
    <property type="entry name" value="NUDIX"/>
    <property type="match status" value="1"/>
</dbReference>
<name>A0A1M5DST9_9BACT</name>
<evidence type="ECO:0000256" key="1">
    <source>
        <dbReference type="ARBA" id="ARBA00004826"/>
    </source>
</evidence>
<evidence type="ECO:0000313" key="13">
    <source>
        <dbReference type="EMBL" id="SHF69995.1"/>
    </source>
</evidence>
<evidence type="ECO:0000256" key="8">
    <source>
        <dbReference type="ARBA" id="ARBA00023229"/>
    </source>
</evidence>
<gene>
    <name evidence="13" type="ORF">SAMN05444008_11170</name>
</gene>
<dbReference type="InterPro" id="IPR015797">
    <property type="entry name" value="NUDIX_hydrolase-like_dom_sf"/>
</dbReference>
<dbReference type="AlphaFoldDB" id="A0A1M5DST9"/>
<dbReference type="EMBL" id="FQUO01000011">
    <property type="protein sequence ID" value="SHF69995.1"/>
    <property type="molecule type" value="Genomic_DNA"/>
</dbReference>
<evidence type="ECO:0000256" key="5">
    <source>
        <dbReference type="ARBA" id="ARBA00022723"/>
    </source>
</evidence>
<dbReference type="GO" id="GO:0005737">
    <property type="term" value="C:cytoplasm"/>
    <property type="evidence" value="ECO:0007669"/>
    <property type="project" value="TreeGrafter"/>
</dbReference>
<dbReference type="OrthoDB" id="9809458at2"/>
<dbReference type="CDD" id="cd02885">
    <property type="entry name" value="NUDIX_IPP_Isomerase"/>
    <property type="match status" value="1"/>
</dbReference>
<dbReference type="PANTHER" id="PTHR10885:SF0">
    <property type="entry name" value="ISOPENTENYL-DIPHOSPHATE DELTA-ISOMERASE"/>
    <property type="match status" value="1"/>
</dbReference>
<dbReference type="EC" id="5.3.3.2" evidence="3 10"/>
<comment type="similarity">
    <text evidence="2">Belongs to the IPP isomerase type 1 family.</text>
</comment>
<dbReference type="GO" id="GO:0050992">
    <property type="term" value="P:dimethylallyl diphosphate biosynthetic process"/>
    <property type="evidence" value="ECO:0007669"/>
    <property type="project" value="UniProtKB-UniPathway"/>
</dbReference>
<feature type="active site" evidence="11">
    <location>
        <position position="65"/>
    </location>
</feature>
<keyword evidence="4" id="KW-0963">Cytoplasm</keyword>
<proteinExistence type="inferred from homology"/>